<keyword evidence="3" id="KW-0238">DNA-binding</keyword>
<dbReference type="Gene3D" id="3.40.190.10">
    <property type="entry name" value="Periplasmic binding protein-like II"/>
    <property type="match status" value="2"/>
</dbReference>
<dbReference type="AlphaFoldDB" id="A0A841STC5"/>
<dbReference type="Gene3D" id="1.10.10.10">
    <property type="entry name" value="Winged helix-like DNA-binding domain superfamily/Winged helix DNA-binding domain"/>
    <property type="match status" value="1"/>
</dbReference>
<dbReference type="InterPro" id="IPR050950">
    <property type="entry name" value="HTH-type_LysR_regulators"/>
</dbReference>
<keyword evidence="4" id="KW-0804">Transcription</keyword>
<dbReference type="PRINTS" id="PR00039">
    <property type="entry name" value="HTHLYSR"/>
</dbReference>
<dbReference type="InterPro" id="IPR000847">
    <property type="entry name" value="LysR_HTH_N"/>
</dbReference>
<dbReference type="InterPro" id="IPR005119">
    <property type="entry name" value="LysR_subst-bd"/>
</dbReference>
<dbReference type="FunFam" id="1.10.10.10:FF:000001">
    <property type="entry name" value="LysR family transcriptional regulator"/>
    <property type="match status" value="1"/>
</dbReference>
<dbReference type="InterPro" id="IPR036388">
    <property type="entry name" value="WH-like_DNA-bd_sf"/>
</dbReference>
<dbReference type="PANTHER" id="PTHR30419">
    <property type="entry name" value="HTH-TYPE TRANSCRIPTIONAL REGULATOR YBHD"/>
    <property type="match status" value="1"/>
</dbReference>
<dbReference type="InterPro" id="IPR036390">
    <property type="entry name" value="WH_DNA-bd_sf"/>
</dbReference>
<keyword evidence="2" id="KW-0805">Transcription regulation</keyword>
<reference evidence="6 7" key="1">
    <citation type="submission" date="2020-08" db="EMBL/GenBank/DDBJ databases">
        <title>Cohnella phylogeny.</title>
        <authorList>
            <person name="Dunlap C."/>
        </authorList>
    </citation>
    <scope>NUCLEOTIDE SEQUENCE [LARGE SCALE GENOMIC DNA]</scope>
    <source>
        <strain evidence="6 7">DSM 25241</strain>
    </source>
</reference>
<dbReference type="SUPFAM" id="SSF53850">
    <property type="entry name" value="Periplasmic binding protein-like II"/>
    <property type="match status" value="1"/>
</dbReference>
<dbReference type="SUPFAM" id="SSF46785">
    <property type="entry name" value="Winged helix' DNA-binding domain"/>
    <property type="match status" value="1"/>
</dbReference>
<dbReference type="Pfam" id="PF03466">
    <property type="entry name" value="LysR_substrate"/>
    <property type="match status" value="1"/>
</dbReference>
<dbReference type="PROSITE" id="PS50931">
    <property type="entry name" value="HTH_LYSR"/>
    <property type="match status" value="1"/>
</dbReference>
<comment type="similarity">
    <text evidence="1">Belongs to the LysR transcriptional regulatory family.</text>
</comment>
<dbReference type="EMBL" id="JACJVQ010000003">
    <property type="protein sequence ID" value="MBB6633160.1"/>
    <property type="molecule type" value="Genomic_DNA"/>
</dbReference>
<evidence type="ECO:0000256" key="3">
    <source>
        <dbReference type="ARBA" id="ARBA00023125"/>
    </source>
</evidence>
<dbReference type="GO" id="GO:0003700">
    <property type="term" value="F:DNA-binding transcription factor activity"/>
    <property type="evidence" value="ECO:0007669"/>
    <property type="project" value="InterPro"/>
</dbReference>
<evidence type="ECO:0000256" key="2">
    <source>
        <dbReference type="ARBA" id="ARBA00023015"/>
    </source>
</evidence>
<evidence type="ECO:0000259" key="5">
    <source>
        <dbReference type="PROSITE" id="PS50931"/>
    </source>
</evidence>
<keyword evidence="7" id="KW-1185">Reference proteome</keyword>
<protein>
    <submittedName>
        <fullName evidence="6">LysR family transcriptional regulator</fullName>
    </submittedName>
</protein>
<sequence length="292" mass="31885">MTLLQLEIFIAIHDTGSFTKAAESLNLSQSAVSHSLQTLEGELGIALFDRSKREIRMTEAGAAFLPHTREALNQTRIIEQKALSLTQLESGTVKLGCFPSFAANLLPELLVGFQTKYPNIECIVMEGDYYDIANWVKTGVVDIGFSIDPRSELSFDPLFDDSMLVVMSDSHPLKDRPTIAVDGIAEEPYINVGGYEQLLDLILQNTSIRLNVKYHLSNTYSILAIVRAGLGVTLLPSLAIPEEATGIVARPLAPAFNRSIGMVTRSASTLTPAALALMNFSKERIAGKCIRN</sequence>
<evidence type="ECO:0000256" key="1">
    <source>
        <dbReference type="ARBA" id="ARBA00009437"/>
    </source>
</evidence>
<dbReference type="Pfam" id="PF00126">
    <property type="entry name" value="HTH_1"/>
    <property type="match status" value="1"/>
</dbReference>
<dbReference type="PANTHER" id="PTHR30419:SF8">
    <property type="entry name" value="NITROGEN ASSIMILATION TRANSCRIPTIONAL ACTIVATOR-RELATED"/>
    <property type="match status" value="1"/>
</dbReference>
<evidence type="ECO:0000313" key="6">
    <source>
        <dbReference type="EMBL" id="MBB6633160.1"/>
    </source>
</evidence>
<accession>A0A841STC5</accession>
<comment type="caution">
    <text evidence="6">The sequence shown here is derived from an EMBL/GenBank/DDBJ whole genome shotgun (WGS) entry which is preliminary data.</text>
</comment>
<dbReference type="GO" id="GO:0003677">
    <property type="term" value="F:DNA binding"/>
    <property type="evidence" value="ECO:0007669"/>
    <property type="project" value="UniProtKB-KW"/>
</dbReference>
<name>A0A841STC5_9BACL</name>
<dbReference type="RefSeq" id="WP_185118389.1">
    <property type="nucleotide sequence ID" value="NZ_JACJVQ010000003.1"/>
</dbReference>
<dbReference type="GO" id="GO:0005829">
    <property type="term" value="C:cytosol"/>
    <property type="evidence" value="ECO:0007669"/>
    <property type="project" value="TreeGrafter"/>
</dbReference>
<organism evidence="6 7">
    <name type="scientific">Cohnella thailandensis</name>
    <dbReference type="NCBI Taxonomy" id="557557"/>
    <lineage>
        <taxon>Bacteria</taxon>
        <taxon>Bacillati</taxon>
        <taxon>Bacillota</taxon>
        <taxon>Bacilli</taxon>
        <taxon>Bacillales</taxon>
        <taxon>Paenibacillaceae</taxon>
        <taxon>Cohnella</taxon>
    </lineage>
</organism>
<evidence type="ECO:0000256" key="4">
    <source>
        <dbReference type="ARBA" id="ARBA00023163"/>
    </source>
</evidence>
<proteinExistence type="inferred from homology"/>
<evidence type="ECO:0000313" key="7">
    <source>
        <dbReference type="Proteomes" id="UP000535838"/>
    </source>
</evidence>
<dbReference type="Proteomes" id="UP000535838">
    <property type="component" value="Unassembled WGS sequence"/>
</dbReference>
<gene>
    <name evidence="6" type="ORF">H7B67_03400</name>
</gene>
<feature type="domain" description="HTH lysR-type" evidence="5">
    <location>
        <begin position="1"/>
        <end position="58"/>
    </location>
</feature>